<dbReference type="AlphaFoldDB" id="A0A6L2P8F0"/>
<evidence type="ECO:0000313" key="3">
    <source>
        <dbReference type="EMBL" id="GFG28541.1"/>
    </source>
</evidence>
<feature type="region of interest" description="Disordered" evidence="1">
    <location>
        <begin position="444"/>
        <end position="466"/>
    </location>
</feature>
<name>A0A6L2P8F0_COPFO</name>
<accession>A0A6L2P8F0</accession>
<protein>
    <recommendedName>
        <fullName evidence="2">PIH1 N-terminal domain-containing protein</fullName>
    </recommendedName>
</protein>
<dbReference type="Proteomes" id="UP000502823">
    <property type="component" value="Unassembled WGS sequence"/>
</dbReference>
<gene>
    <name evidence="4" type="ORF">Cfor_07309</name>
    <name evidence="3" type="ORF">Cfor_07730</name>
</gene>
<evidence type="ECO:0000313" key="4">
    <source>
        <dbReference type="EMBL" id="GFG29296.1"/>
    </source>
</evidence>
<keyword evidence="5" id="KW-1185">Reference proteome</keyword>
<evidence type="ECO:0000313" key="5">
    <source>
        <dbReference type="Proteomes" id="UP000502823"/>
    </source>
</evidence>
<evidence type="ECO:0000259" key="2">
    <source>
        <dbReference type="Pfam" id="PF08190"/>
    </source>
</evidence>
<reference evidence="3" key="1">
    <citation type="journal article" date="2020" name="J. Asia-Pac. Entomol.">
        <title>Draft genome sequence of the termite, Coptotermes formosanus: Genetic insights into the pyruvate dehydrogenase complex of the termite.</title>
        <authorList>
            <person name="Itakura S."/>
            <person name="Yosikawa Y."/>
            <person name="Togami Y."/>
            <person name="Umezawa K."/>
        </authorList>
    </citation>
    <scope>NUCLEOTIDE SEQUENCE</scope>
    <source>
        <tissue evidence="3">Head</tissue>
    </source>
</reference>
<dbReference type="InParanoid" id="A0A6L2P8F0"/>
<feature type="domain" description="PIH1 N-terminal" evidence="2">
    <location>
        <begin position="45"/>
        <end position="167"/>
    </location>
</feature>
<organism evidence="3 5">
    <name type="scientific">Coptotermes formosanus</name>
    <name type="common">Formosan subterranean termite</name>
    <dbReference type="NCBI Taxonomy" id="36987"/>
    <lineage>
        <taxon>Eukaryota</taxon>
        <taxon>Metazoa</taxon>
        <taxon>Ecdysozoa</taxon>
        <taxon>Arthropoda</taxon>
        <taxon>Hexapoda</taxon>
        <taxon>Insecta</taxon>
        <taxon>Pterygota</taxon>
        <taxon>Neoptera</taxon>
        <taxon>Polyneoptera</taxon>
        <taxon>Dictyoptera</taxon>
        <taxon>Blattodea</taxon>
        <taxon>Blattoidea</taxon>
        <taxon>Termitoidae</taxon>
        <taxon>Rhinotermitidae</taxon>
        <taxon>Coptotermes</taxon>
    </lineage>
</organism>
<dbReference type="Pfam" id="PF08190">
    <property type="entry name" value="PIH1"/>
    <property type="match status" value="1"/>
</dbReference>
<evidence type="ECO:0000256" key="1">
    <source>
        <dbReference type="SAM" id="MobiDB-lite"/>
    </source>
</evidence>
<reference evidence="5" key="2">
    <citation type="submission" date="2020-01" db="EMBL/GenBank/DDBJ databases">
        <title>Draft genome sequence of the Termite Coptotermes fromosanus.</title>
        <authorList>
            <person name="Itakura S."/>
            <person name="Yosikawa Y."/>
            <person name="Umezawa K."/>
        </authorList>
    </citation>
    <scope>NUCLEOTIDE SEQUENCE [LARGE SCALE GENOMIC DNA]</scope>
</reference>
<dbReference type="EMBL" id="BLKM01006952">
    <property type="protein sequence ID" value="GFG29296.1"/>
    <property type="molecule type" value="Genomic_DNA"/>
</dbReference>
<dbReference type="EMBL" id="BLKM01003355">
    <property type="protein sequence ID" value="GFG28541.1"/>
    <property type="molecule type" value="Genomic_DNA"/>
</dbReference>
<comment type="caution">
    <text evidence="3">The sequence shown here is derived from an EMBL/GenBank/DDBJ whole genome shotgun (WGS) entry which is preliminary data.</text>
</comment>
<proteinExistence type="predicted"/>
<dbReference type="OrthoDB" id="545063at2759"/>
<dbReference type="InterPro" id="IPR012981">
    <property type="entry name" value="PIH1_N"/>
</dbReference>
<sequence length="508" mass="56957">MREQLNGVDPVGRVTLNQAAPLITCQSSKPMERAKNGARYFRNPPQPHMCIQDFLHGSKEPCYINVLSWIKISTPRRPEDPIPLYGGMKIPCSSAASVDKKNVHKRQPTIFAVMANPEILRLSGKTAKDPMDRDALVDLMLDFVEAMNPETKFKREFTVLKDRDLTGELKDIWLAIQVKREKEKERIENGKKLLTGGREKRKGGRDCESLCDSDKQQEVKVVDQHKGKGKGTEALPTWFSMQHEQNAEKGNKEGQEPKITVLQSNYVCNKPDQENRNKCIILCEGNKEEEMVISSFKTDVRKLGEAAVRQVTNTVHTACEVPVTPSRGSKGSPTHQRKSKMTSCMGELFTQTVQHSDEMESTKAGEFNAGVPCVNDLNIVTKHTLFKEILPSSSDSSEDEERGEFRLNDLCKVRDNETVNFTDSKRIVGLLQDVRTSNISRNFDDRSIGVRSNDPAKSENISDSDLEPDIPQKAICLEEACSYGGTDLRGSNVNPCKFVCMKYSGVKN</sequence>
<feature type="region of interest" description="Disordered" evidence="1">
    <location>
        <begin position="321"/>
        <end position="341"/>
    </location>
</feature>